<dbReference type="KEGG" id="tsa:AciPR4_3713"/>
<dbReference type="InterPro" id="IPR050261">
    <property type="entry name" value="FrsA_esterase"/>
</dbReference>
<name>E8V0I1_TERSS</name>
<dbReference type="PANTHER" id="PTHR22946">
    <property type="entry name" value="DIENELACTONE HYDROLASE DOMAIN-CONTAINING PROTEIN-RELATED"/>
    <property type="match status" value="1"/>
</dbReference>
<keyword evidence="2" id="KW-0378">Hydrolase</keyword>
<dbReference type="STRING" id="401053.AciPR4_3713"/>
<sequence>MHTEVLKYEVNGLNMESVLYFDETKTGPRPAVVVFPEGFGISAHAKEKAQRLAALGYVTLVSDLFGEGKTVSTLAEVMAFVGPLMGDPERIGAYAEAGLNALTSRPEVDTSKVAAIGYCIGGSVALELARLGANVKGVAGFHSGLTTARTENAKNISTKVLVCIGADDPMIGPDIRQKFAEEMNAGKVDWQLHLYGGVVHSFTNKEADTRGEPNILRYSASADKRSWESLVNFLEEVFA</sequence>
<dbReference type="EMBL" id="CP002467">
    <property type="protein sequence ID" value="ADV84464.1"/>
    <property type="molecule type" value="Genomic_DNA"/>
</dbReference>
<feature type="domain" description="Dienelactone hydrolase" evidence="1">
    <location>
        <begin position="24"/>
        <end position="237"/>
    </location>
</feature>
<evidence type="ECO:0000259" key="1">
    <source>
        <dbReference type="Pfam" id="PF01738"/>
    </source>
</evidence>
<gene>
    <name evidence="2" type="ordered locus">AciPR4_3713</name>
</gene>
<dbReference type="InterPro" id="IPR002925">
    <property type="entry name" value="Dienelactn_hydro"/>
</dbReference>
<reference evidence="2 3" key="1">
    <citation type="journal article" date="2012" name="Stand. Genomic Sci.">
        <title>Complete genome sequence of Terriglobus saanensis type strain SP1PR4(T), an Acidobacteria from tundra soil.</title>
        <authorList>
            <person name="Rawat S.R."/>
            <person name="Mannisto M.K."/>
            <person name="Starovoytov V."/>
            <person name="Goodwin L."/>
            <person name="Nolan M."/>
            <person name="Hauser L."/>
            <person name="Land M."/>
            <person name="Davenport K.W."/>
            <person name="Woyke T."/>
            <person name="Haggblom M.M."/>
        </authorList>
    </citation>
    <scope>NUCLEOTIDE SEQUENCE</scope>
    <source>
        <strain evidence="3">ATCC BAA-1853 / DSM 23119 / SP1PR4</strain>
    </source>
</reference>
<dbReference type="PANTHER" id="PTHR22946:SF0">
    <property type="entry name" value="DIENELACTONE HYDROLASE DOMAIN-CONTAINING PROTEIN"/>
    <property type="match status" value="1"/>
</dbReference>
<dbReference type="GO" id="GO:0016787">
    <property type="term" value="F:hydrolase activity"/>
    <property type="evidence" value="ECO:0007669"/>
    <property type="project" value="UniProtKB-KW"/>
</dbReference>
<dbReference type="AlphaFoldDB" id="E8V0I1"/>
<dbReference type="eggNOG" id="COG0412">
    <property type="taxonomic scope" value="Bacteria"/>
</dbReference>
<dbReference type="InterPro" id="IPR029058">
    <property type="entry name" value="AB_hydrolase_fold"/>
</dbReference>
<accession>E8V0I1</accession>
<organism evidence="2 3">
    <name type="scientific">Terriglobus saanensis (strain ATCC BAA-1853 / DSM 23119 / SP1PR4)</name>
    <dbReference type="NCBI Taxonomy" id="401053"/>
    <lineage>
        <taxon>Bacteria</taxon>
        <taxon>Pseudomonadati</taxon>
        <taxon>Acidobacteriota</taxon>
        <taxon>Terriglobia</taxon>
        <taxon>Terriglobales</taxon>
        <taxon>Acidobacteriaceae</taxon>
        <taxon>Terriglobus</taxon>
    </lineage>
</organism>
<dbReference type="SUPFAM" id="SSF53474">
    <property type="entry name" value="alpha/beta-Hydrolases"/>
    <property type="match status" value="1"/>
</dbReference>
<dbReference type="RefSeq" id="WP_013570194.1">
    <property type="nucleotide sequence ID" value="NC_014963.1"/>
</dbReference>
<dbReference type="HOGENOM" id="CLU_054590_3_1_0"/>
<proteinExistence type="predicted"/>
<dbReference type="Gene3D" id="3.40.50.1820">
    <property type="entry name" value="alpha/beta hydrolase"/>
    <property type="match status" value="1"/>
</dbReference>
<evidence type="ECO:0000313" key="2">
    <source>
        <dbReference type="EMBL" id="ADV84464.1"/>
    </source>
</evidence>
<dbReference type="Proteomes" id="UP000006844">
    <property type="component" value="Chromosome"/>
</dbReference>
<evidence type="ECO:0000313" key="3">
    <source>
        <dbReference type="Proteomes" id="UP000006844"/>
    </source>
</evidence>
<keyword evidence="3" id="KW-1185">Reference proteome</keyword>
<protein>
    <submittedName>
        <fullName evidence="2">Dienelactone hydrolase</fullName>
    </submittedName>
</protein>
<dbReference type="Pfam" id="PF01738">
    <property type="entry name" value="DLH"/>
    <property type="match status" value="1"/>
</dbReference>